<dbReference type="EMBL" id="LLXZ01000168">
    <property type="protein sequence ID" value="KRR00644.1"/>
    <property type="molecule type" value="Genomic_DNA"/>
</dbReference>
<sequence length="108" mass="11022">MSVRSTLFAAALTLASLGAAHANGLRPIEGKSIDLGGVSGVAYYTVEPDGFHVVTTLAEGKAGTPVRVVSVLAPDQSVVLSTSQQAGALEIIRKGDSLFVRKANAVSN</sequence>
<dbReference type="AlphaFoldDB" id="A0A0R3KZ04"/>
<protein>
    <submittedName>
        <fullName evidence="2">Uncharacterized protein</fullName>
    </submittedName>
</protein>
<feature type="signal peptide" evidence="1">
    <location>
        <begin position="1"/>
        <end position="22"/>
    </location>
</feature>
<feature type="chain" id="PRO_5006442513" evidence="1">
    <location>
        <begin position="23"/>
        <end position="108"/>
    </location>
</feature>
<proteinExistence type="predicted"/>
<accession>A0A0R3KZ04</accession>
<keyword evidence="1" id="KW-0732">Signal</keyword>
<dbReference type="RefSeq" id="WP_057838615.1">
    <property type="nucleotide sequence ID" value="NZ_LLXZ01000168.1"/>
</dbReference>
<evidence type="ECO:0000256" key="1">
    <source>
        <dbReference type="SAM" id="SignalP"/>
    </source>
</evidence>
<reference evidence="2 3" key="1">
    <citation type="submission" date="2014-03" db="EMBL/GenBank/DDBJ databases">
        <title>Bradyrhizobium valentinum sp. nov., isolated from effective nodules of Lupinus mariae-josephae, a lupine endemic of basic-lime soils in Eastern Spain.</title>
        <authorList>
            <person name="Duran D."/>
            <person name="Rey L."/>
            <person name="Navarro A."/>
            <person name="Busquets A."/>
            <person name="Imperial J."/>
            <person name="Ruiz-Argueso T."/>
        </authorList>
    </citation>
    <scope>NUCLEOTIDE SEQUENCE [LARGE SCALE GENOMIC DNA]</scope>
    <source>
        <strain evidence="2 3">PAC68</strain>
    </source>
</reference>
<organism evidence="2 3">
    <name type="scientific">Bradyrhizobium jicamae</name>
    <dbReference type="NCBI Taxonomy" id="280332"/>
    <lineage>
        <taxon>Bacteria</taxon>
        <taxon>Pseudomonadati</taxon>
        <taxon>Pseudomonadota</taxon>
        <taxon>Alphaproteobacteria</taxon>
        <taxon>Hyphomicrobiales</taxon>
        <taxon>Nitrobacteraceae</taxon>
        <taxon>Bradyrhizobium</taxon>
    </lineage>
</organism>
<evidence type="ECO:0000313" key="3">
    <source>
        <dbReference type="Proteomes" id="UP000050863"/>
    </source>
</evidence>
<gene>
    <name evidence="2" type="ORF">CQ12_33655</name>
</gene>
<dbReference type="OrthoDB" id="7916805at2"/>
<name>A0A0R3KZ04_9BRAD</name>
<evidence type="ECO:0000313" key="2">
    <source>
        <dbReference type="EMBL" id="KRR00644.1"/>
    </source>
</evidence>
<dbReference type="Proteomes" id="UP000050863">
    <property type="component" value="Unassembled WGS sequence"/>
</dbReference>
<keyword evidence="3" id="KW-1185">Reference proteome</keyword>
<comment type="caution">
    <text evidence="2">The sequence shown here is derived from an EMBL/GenBank/DDBJ whole genome shotgun (WGS) entry which is preliminary data.</text>
</comment>